<dbReference type="GO" id="GO:0016119">
    <property type="term" value="P:carotene metabolic process"/>
    <property type="evidence" value="ECO:0007669"/>
    <property type="project" value="TreeGrafter"/>
</dbReference>
<protein>
    <submittedName>
        <fullName evidence="6">Beta-carotene hydroxylase</fullName>
    </submittedName>
</protein>
<evidence type="ECO:0000256" key="1">
    <source>
        <dbReference type="ARBA" id="ARBA00009324"/>
    </source>
</evidence>
<dbReference type="InterPro" id="IPR045019">
    <property type="entry name" value="BETA-OHASE-like"/>
</dbReference>
<dbReference type="PANTHER" id="PTHR31899">
    <property type="entry name" value="BETA-CAROTENE 3-HYDROXYLASE 1, CHLOROPLASTIC"/>
    <property type="match status" value="1"/>
</dbReference>
<keyword evidence="4" id="KW-0472">Membrane</keyword>
<feature type="transmembrane region" description="Helical" evidence="4">
    <location>
        <begin position="56"/>
        <end position="73"/>
    </location>
</feature>
<evidence type="ECO:0000259" key="5">
    <source>
        <dbReference type="Pfam" id="PF04116"/>
    </source>
</evidence>
<dbReference type="Proteomes" id="UP000574067">
    <property type="component" value="Unassembled WGS sequence"/>
</dbReference>
<feature type="transmembrane region" description="Helical" evidence="4">
    <location>
        <begin position="6"/>
        <end position="26"/>
    </location>
</feature>
<feature type="domain" description="Fatty acid hydroxylase" evidence="5">
    <location>
        <begin position="12"/>
        <end position="141"/>
    </location>
</feature>
<feature type="transmembrane region" description="Helical" evidence="4">
    <location>
        <begin position="79"/>
        <end position="97"/>
    </location>
</feature>
<dbReference type="PANTHER" id="PTHR31899:SF9">
    <property type="entry name" value="BETA-CAROTENE 3-HYDROXYLASE 1, CHLOROPLASTIC"/>
    <property type="match status" value="1"/>
</dbReference>
<sequence>MLLPKFVHLLAFLAGFAAMEVVAWAMHRWVMHGPLWCWHRSHHEPGGGSRFERNDLFGLVFAALAIALFWIGTDVQWRALWWMALGITAYGLLYVLVHDGLVHRRIPFPFKARRGYLLRLVRAHLLHHRSRERDGAVAFGFLWAPDPERLEAQWHAQRRR</sequence>
<organism evidence="6 7">
    <name type="scientific">Azohydromonas caseinilytica</name>
    <dbReference type="NCBI Taxonomy" id="2728836"/>
    <lineage>
        <taxon>Bacteria</taxon>
        <taxon>Pseudomonadati</taxon>
        <taxon>Pseudomonadota</taxon>
        <taxon>Betaproteobacteria</taxon>
        <taxon>Burkholderiales</taxon>
        <taxon>Sphaerotilaceae</taxon>
        <taxon>Azohydromonas</taxon>
    </lineage>
</organism>
<reference evidence="6 7" key="1">
    <citation type="submission" date="2020-04" db="EMBL/GenBank/DDBJ databases">
        <title>Azohydromonas sp. isolated from soil.</title>
        <authorList>
            <person name="Dahal R.H."/>
        </authorList>
    </citation>
    <scope>NUCLEOTIDE SEQUENCE [LARGE SCALE GENOMIC DNA]</scope>
    <source>
        <strain evidence="6 7">G-1-1-14</strain>
    </source>
</reference>
<evidence type="ECO:0000313" key="6">
    <source>
        <dbReference type="EMBL" id="NML16458.1"/>
    </source>
</evidence>
<dbReference type="RefSeq" id="WP_169161362.1">
    <property type="nucleotide sequence ID" value="NZ_JABBFW010000010.1"/>
</dbReference>
<dbReference type="Pfam" id="PF04116">
    <property type="entry name" value="FA_hydroxylase"/>
    <property type="match status" value="1"/>
</dbReference>
<keyword evidence="7" id="KW-1185">Reference proteome</keyword>
<dbReference type="EMBL" id="JABBFW010000010">
    <property type="protein sequence ID" value="NML16458.1"/>
    <property type="molecule type" value="Genomic_DNA"/>
</dbReference>
<accession>A0A848FAZ0</accession>
<dbReference type="GO" id="GO:0005506">
    <property type="term" value="F:iron ion binding"/>
    <property type="evidence" value="ECO:0007669"/>
    <property type="project" value="InterPro"/>
</dbReference>
<evidence type="ECO:0000256" key="2">
    <source>
        <dbReference type="ARBA" id="ARBA00022746"/>
    </source>
</evidence>
<keyword evidence="2" id="KW-0125">Carotenoid biosynthesis</keyword>
<proteinExistence type="inferred from homology"/>
<gene>
    <name evidence="6" type="ORF">HHL10_15855</name>
</gene>
<evidence type="ECO:0000256" key="3">
    <source>
        <dbReference type="ARBA" id="ARBA00023002"/>
    </source>
</evidence>
<dbReference type="GO" id="GO:0010291">
    <property type="term" value="F:beta-carotene 3-hydroxylase activity"/>
    <property type="evidence" value="ECO:0007669"/>
    <property type="project" value="TreeGrafter"/>
</dbReference>
<evidence type="ECO:0000256" key="4">
    <source>
        <dbReference type="SAM" id="Phobius"/>
    </source>
</evidence>
<dbReference type="GO" id="GO:0016123">
    <property type="term" value="P:xanthophyll biosynthetic process"/>
    <property type="evidence" value="ECO:0007669"/>
    <property type="project" value="TreeGrafter"/>
</dbReference>
<keyword evidence="4" id="KW-0812">Transmembrane</keyword>
<dbReference type="AlphaFoldDB" id="A0A848FAZ0"/>
<name>A0A848FAZ0_9BURK</name>
<comment type="caution">
    <text evidence="6">The sequence shown here is derived from an EMBL/GenBank/DDBJ whole genome shotgun (WGS) entry which is preliminary data.</text>
</comment>
<dbReference type="InterPro" id="IPR006694">
    <property type="entry name" value="Fatty_acid_hydroxylase"/>
</dbReference>
<keyword evidence="4" id="KW-1133">Transmembrane helix</keyword>
<evidence type="ECO:0000313" key="7">
    <source>
        <dbReference type="Proteomes" id="UP000574067"/>
    </source>
</evidence>
<keyword evidence="3" id="KW-0560">Oxidoreductase</keyword>
<comment type="similarity">
    <text evidence="1">Belongs to the sterol desaturase family.</text>
</comment>